<organism evidence="1 2">
    <name type="scientific">Pseudosulfitobacter pseudonitzschiae</name>
    <dbReference type="NCBI Taxonomy" id="1402135"/>
    <lineage>
        <taxon>Bacteria</taxon>
        <taxon>Pseudomonadati</taxon>
        <taxon>Pseudomonadota</taxon>
        <taxon>Alphaproteobacteria</taxon>
        <taxon>Rhodobacterales</taxon>
        <taxon>Roseobacteraceae</taxon>
        <taxon>Pseudosulfitobacter</taxon>
    </lineage>
</organism>
<reference evidence="1 2" key="1">
    <citation type="submission" date="2017-07" db="EMBL/GenBank/DDBJ databases">
        <title>Genome Sequence of Sulfitobacter pseudonitzschiae Strain SMR1 Isolated from a culture of the Diatom Skeletonema marinoi.</title>
        <authorList>
            <person name="Topel M."/>
            <person name="Pinder M.I.M."/>
            <person name="Johansson O.N."/>
            <person name="Kourtchenko O."/>
            <person name="Godhe A."/>
            <person name="Clarke A.K."/>
        </authorList>
    </citation>
    <scope>NUCLEOTIDE SEQUENCE [LARGE SCALE GENOMIC DNA]</scope>
    <source>
        <strain evidence="1 2">SMR1</strain>
    </source>
</reference>
<sequence>MSSGRELETYRVRYDFIGSPNYGHHRLRWIAERRIKPFWLIAIWRPVSKAPWRDRPNDAWDDAARDYDLRQSLHHARKDT</sequence>
<dbReference type="AlphaFoldDB" id="A0A221JZ60"/>
<name>A0A221JZ60_9RHOB</name>
<protein>
    <submittedName>
        <fullName evidence="1">Uncharacterized protein</fullName>
    </submittedName>
</protein>
<proteinExistence type="predicted"/>
<dbReference type="EMBL" id="CP022415">
    <property type="protein sequence ID" value="ASM72016.1"/>
    <property type="molecule type" value="Genomic_DNA"/>
</dbReference>
<dbReference type="Proteomes" id="UP000199754">
    <property type="component" value="Chromosome"/>
</dbReference>
<accession>A0A221JZ60</accession>
<dbReference type="KEGG" id="spse:SULPSESMR1_01194"/>
<evidence type="ECO:0000313" key="1">
    <source>
        <dbReference type="EMBL" id="ASM72016.1"/>
    </source>
</evidence>
<keyword evidence="2" id="KW-1185">Reference proteome</keyword>
<gene>
    <name evidence="1" type="ORF">SULPSESMR1_01194</name>
</gene>
<evidence type="ECO:0000313" key="2">
    <source>
        <dbReference type="Proteomes" id="UP000199754"/>
    </source>
</evidence>